<keyword evidence="4" id="KW-0833">Ubl conjugation pathway</keyword>
<keyword evidence="5 8" id="KW-0378">Hydrolase</keyword>
<dbReference type="GO" id="GO:0061136">
    <property type="term" value="P:regulation of proteasomal protein catabolic process"/>
    <property type="evidence" value="ECO:0007669"/>
    <property type="project" value="TreeGrafter"/>
</dbReference>
<gene>
    <name evidence="8" type="ORF">Mgra_00004087</name>
</gene>
<organism evidence="8 9">
    <name type="scientific">Meloidogyne graminicola</name>
    <dbReference type="NCBI Taxonomy" id="189291"/>
    <lineage>
        <taxon>Eukaryota</taxon>
        <taxon>Metazoa</taxon>
        <taxon>Ecdysozoa</taxon>
        <taxon>Nematoda</taxon>
        <taxon>Chromadorea</taxon>
        <taxon>Rhabditida</taxon>
        <taxon>Tylenchina</taxon>
        <taxon>Tylenchomorpha</taxon>
        <taxon>Tylenchoidea</taxon>
        <taxon>Meloidogynidae</taxon>
        <taxon>Meloidogyninae</taxon>
        <taxon>Meloidogyne</taxon>
    </lineage>
</organism>
<dbReference type="GO" id="GO:0070628">
    <property type="term" value="F:proteasome binding"/>
    <property type="evidence" value="ECO:0007669"/>
    <property type="project" value="TreeGrafter"/>
</dbReference>
<proteinExistence type="predicted"/>
<dbReference type="PROSITE" id="PS50235">
    <property type="entry name" value="USP_3"/>
    <property type="match status" value="1"/>
</dbReference>
<evidence type="ECO:0000259" key="7">
    <source>
        <dbReference type="PROSITE" id="PS50235"/>
    </source>
</evidence>
<evidence type="ECO:0000313" key="8">
    <source>
        <dbReference type="EMBL" id="KAF7636497.1"/>
    </source>
</evidence>
<dbReference type="OrthoDB" id="333239at2759"/>
<keyword evidence="3" id="KW-0645">Protease</keyword>
<dbReference type="Gene3D" id="3.90.70.10">
    <property type="entry name" value="Cysteine proteinases"/>
    <property type="match status" value="1"/>
</dbReference>
<dbReference type="InterPro" id="IPR044635">
    <property type="entry name" value="UBP14-like"/>
</dbReference>
<evidence type="ECO:0000256" key="1">
    <source>
        <dbReference type="ARBA" id="ARBA00000707"/>
    </source>
</evidence>
<evidence type="ECO:0000313" key="9">
    <source>
        <dbReference type="Proteomes" id="UP000605970"/>
    </source>
</evidence>
<dbReference type="GO" id="GO:0004843">
    <property type="term" value="F:cysteine-type deubiquitinase activity"/>
    <property type="evidence" value="ECO:0007669"/>
    <property type="project" value="UniProtKB-EC"/>
</dbReference>
<dbReference type="Proteomes" id="UP000605970">
    <property type="component" value="Unassembled WGS sequence"/>
</dbReference>
<dbReference type="PANTHER" id="PTHR43982">
    <property type="entry name" value="UBIQUITIN CARBOXYL-TERMINAL HYDROLASE"/>
    <property type="match status" value="1"/>
</dbReference>
<comment type="catalytic activity">
    <reaction evidence="1">
        <text>Thiol-dependent hydrolysis of ester, thioester, amide, peptide and isopeptide bonds formed by the C-terminal Gly of ubiquitin (a 76-residue protein attached to proteins as an intracellular targeting signal).</text>
        <dbReference type="EC" id="3.4.19.12"/>
    </reaction>
</comment>
<dbReference type="InterPro" id="IPR001394">
    <property type="entry name" value="Peptidase_C19_UCH"/>
</dbReference>
<dbReference type="PANTHER" id="PTHR43982:SF1">
    <property type="entry name" value="UBIQUITIN CARBOXYL-TERMINAL HYDROLASE 14"/>
    <property type="match status" value="1"/>
</dbReference>
<reference evidence="8" key="1">
    <citation type="journal article" date="2020" name="Ecol. Evol.">
        <title>Genome structure and content of the rice root-knot nematode (Meloidogyne graminicola).</title>
        <authorList>
            <person name="Phan N.T."/>
            <person name="Danchin E.G.J."/>
            <person name="Klopp C."/>
            <person name="Perfus-Barbeoch L."/>
            <person name="Kozlowski D.K."/>
            <person name="Koutsovoulos G.D."/>
            <person name="Lopez-Roques C."/>
            <person name="Bouchez O."/>
            <person name="Zahm M."/>
            <person name="Besnard G."/>
            <person name="Bellafiore S."/>
        </authorList>
    </citation>
    <scope>NUCLEOTIDE SEQUENCE</scope>
    <source>
        <strain evidence="8">VN-18</strain>
    </source>
</reference>
<comment type="caution">
    <text evidence="8">The sequence shown here is derived from an EMBL/GenBank/DDBJ whole genome shotgun (WGS) entry which is preliminary data.</text>
</comment>
<dbReference type="PROSITE" id="PS00973">
    <property type="entry name" value="USP_2"/>
    <property type="match status" value="1"/>
</dbReference>
<dbReference type="EC" id="3.4.19.12" evidence="2"/>
<evidence type="ECO:0000256" key="6">
    <source>
        <dbReference type="ARBA" id="ARBA00022807"/>
    </source>
</evidence>
<dbReference type="InterPro" id="IPR028889">
    <property type="entry name" value="USP"/>
</dbReference>
<protein>
    <recommendedName>
        <fullName evidence="2">ubiquitinyl hydrolase 1</fullName>
        <ecNumber evidence="2">3.4.19.12</ecNumber>
    </recommendedName>
</protein>
<dbReference type="InterPro" id="IPR018200">
    <property type="entry name" value="USP_CS"/>
</dbReference>
<evidence type="ECO:0000256" key="4">
    <source>
        <dbReference type="ARBA" id="ARBA00022786"/>
    </source>
</evidence>
<dbReference type="GO" id="GO:0043161">
    <property type="term" value="P:proteasome-mediated ubiquitin-dependent protein catabolic process"/>
    <property type="evidence" value="ECO:0007669"/>
    <property type="project" value="InterPro"/>
</dbReference>
<keyword evidence="9" id="KW-1185">Reference proteome</keyword>
<evidence type="ECO:0000256" key="3">
    <source>
        <dbReference type="ARBA" id="ARBA00022670"/>
    </source>
</evidence>
<dbReference type="GO" id="GO:0016579">
    <property type="term" value="P:protein deubiquitination"/>
    <property type="evidence" value="ECO:0007669"/>
    <property type="project" value="InterPro"/>
</dbReference>
<keyword evidence="6" id="KW-0788">Thiol protease</keyword>
<feature type="domain" description="USP" evidence="7">
    <location>
        <begin position="1"/>
        <end position="293"/>
    </location>
</feature>
<dbReference type="SUPFAM" id="SSF54001">
    <property type="entry name" value="Cysteine proteinases"/>
    <property type="match status" value="1"/>
</dbReference>
<accession>A0A8S9ZTI3</accession>
<dbReference type="EMBL" id="JABEBT010000029">
    <property type="protein sequence ID" value="KAF7636497.1"/>
    <property type="molecule type" value="Genomic_DNA"/>
</dbReference>
<name>A0A8S9ZTI3_9BILA</name>
<evidence type="ECO:0000256" key="2">
    <source>
        <dbReference type="ARBA" id="ARBA00012759"/>
    </source>
</evidence>
<dbReference type="InterPro" id="IPR038765">
    <property type="entry name" value="Papain-like_cys_pep_sf"/>
</dbReference>
<evidence type="ECO:0000256" key="5">
    <source>
        <dbReference type="ARBA" id="ARBA00022801"/>
    </source>
</evidence>
<dbReference type="AlphaFoldDB" id="A0A8S9ZTI3"/>
<dbReference type="Pfam" id="PF00443">
    <property type="entry name" value="UCH"/>
    <property type="match status" value="1"/>
</dbReference>
<sequence length="298" mass="34418">MFLYALHTIFPQFHPGVQQDANECFCELFRLISDELIIRFDNRQIPLKKFFEIKYQVKTKCLEGGCNQEVQVTEETSYQASCFLSQSVRYIQSGIKLKLIEEIEKQSEELGRNAKYQKSSLINRLPSYLPVQIVRFFFKEKENVNAKILKDVKFPMVLDMYDVCTPELQEKLKPARQKLNEFEETRMEMLRQAKLAEDPSKEKVCVVPKDFYPNSFADDVGSNNSGFYELKALITHKGRASDSGHYVAWVRVGNSKWAACDDADVYPVSEEEILKLSGGGDWHCAYVLLYGPMKIPML</sequence>